<dbReference type="GO" id="GO:0022857">
    <property type="term" value="F:transmembrane transporter activity"/>
    <property type="evidence" value="ECO:0007669"/>
    <property type="project" value="TreeGrafter"/>
</dbReference>
<evidence type="ECO:0000256" key="2">
    <source>
        <dbReference type="ARBA" id="ARBA00022475"/>
    </source>
</evidence>
<evidence type="ECO:0000259" key="7">
    <source>
        <dbReference type="Pfam" id="PF02687"/>
    </source>
</evidence>
<protein>
    <recommendedName>
        <fullName evidence="11">ABC transporter permease</fullName>
    </recommendedName>
</protein>
<comment type="subcellular location">
    <subcellularLocation>
        <location evidence="1">Cell membrane</location>
        <topology evidence="1">Multi-pass membrane protein</topology>
    </subcellularLocation>
</comment>
<evidence type="ECO:0000256" key="5">
    <source>
        <dbReference type="ARBA" id="ARBA00023136"/>
    </source>
</evidence>
<feature type="transmembrane region" description="Helical" evidence="6">
    <location>
        <begin position="423"/>
        <end position="444"/>
    </location>
</feature>
<dbReference type="PANTHER" id="PTHR30572">
    <property type="entry name" value="MEMBRANE COMPONENT OF TRANSPORTER-RELATED"/>
    <property type="match status" value="1"/>
</dbReference>
<feature type="transmembrane region" description="Helical" evidence="6">
    <location>
        <begin position="671"/>
        <end position="696"/>
    </location>
</feature>
<evidence type="ECO:0000256" key="3">
    <source>
        <dbReference type="ARBA" id="ARBA00022692"/>
    </source>
</evidence>
<evidence type="ECO:0000256" key="4">
    <source>
        <dbReference type="ARBA" id="ARBA00022989"/>
    </source>
</evidence>
<evidence type="ECO:0000313" key="9">
    <source>
        <dbReference type="EMBL" id="PRD52708.1"/>
    </source>
</evidence>
<keyword evidence="5 6" id="KW-0472">Membrane</keyword>
<dbReference type="InterPro" id="IPR003838">
    <property type="entry name" value="ABC3_permease_C"/>
</dbReference>
<evidence type="ECO:0008006" key="11">
    <source>
        <dbReference type="Google" id="ProtNLM"/>
    </source>
</evidence>
<keyword evidence="3 6" id="KW-0812">Transmembrane</keyword>
<dbReference type="PANTHER" id="PTHR30572:SF18">
    <property type="entry name" value="ABC-TYPE MACROLIDE FAMILY EXPORT SYSTEM PERMEASE COMPONENT 2"/>
    <property type="match status" value="1"/>
</dbReference>
<dbReference type="Proteomes" id="UP000238642">
    <property type="component" value="Unassembled WGS sequence"/>
</dbReference>
<evidence type="ECO:0000256" key="1">
    <source>
        <dbReference type="ARBA" id="ARBA00004651"/>
    </source>
</evidence>
<dbReference type="RefSeq" id="WP_105727218.1">
    <property type="nucleotide sequence ID" value="NZ_PVBS01000003.1"/>
</dbReference>
<evidence type="ECO:0000259" key="8">
    <source>
        <dbReference type="Pfam" id="PF12704"/>
    </source>
</evidence>
<organism evidence="9 10">
    <name type="scientific">Sphingobacterium gobiense</name>
    <dbReference type="NCBI Taxonomy" id="1382456"/>
    <lineage>
        <taxon>Bacteria</taxon>
        <taxon>Pseudomonadati</taxon>
        <taxon>Bacteroidota</taxon>
        <taxon>Sphingobacteriia</taxon>
        <taxon>Sphingobacteriales</taxon>
        <taxon>Sphingobacteriaceae</taxon>
        <taxon>Sphingobacterium</taxon>
    </lineage>
</organism>
<dbReference type="GO" id="GO:0005886">
    <property type="term" value="C:plasma membrane"/>
    <property type="evidence" value="ECO:0007669"/>
    <property type="project" value="UniProtKB-SubCell"/>
</dbReference>
<gene>
    <name evidence="9" type="ORF">C5749_15930</name>
</gene>
<feature type="domain" description="ABC3 transporter permease C-terminal" evidence="7">
    <location>
        <begin position="674"/>
        <end position="787"/>
    </location>
</feature>
<keyword evidence="10" id="KW-1185">Reference proteome</keyword>
<dbReference type="Pfam" id="PF02687">
    <property type="entry name" value="FtsX"/>
    <property type="match status" value="2"/>
</dbReference>
<feature type="transmembrane region" description="Helical" evidence="6">
    <location>
        <begin position="377"/>
        <end position="402"/>
    </location>
</feature>
<keyword evidence="2" id="KW-1003">Cell membrane</keyword>
<dbReference type="InterPro" id="IPR050250">
    <property type="entry name" value="Macrolide_Exporter_MacB"/>
</dbReference>
<reference evidence="9 10" key="1">
    <citation type="submission" date="2018-02" db="EMBL/GenBank/DDBJ databases">
        <title>The draft genome of Sphingobacterium gobiense H7.</title>
        <authorList>
            <person name="Li L."/>
            <person name="Liu L."/>
            <person name="Zhang X."/>
            <person name="Wang T."/>
            <person name="Liang L."/>
        </authorList>
    </citation>
    <scope>NUCLEOTIDE SEQUENCE [LARGE SCALE GENOMIC DNA]</scope>
    <source>
        <strain evidence="9 10">ACCC 05757</strain>
    </source>
</reference>
<feature type="transmembrane region" description="Helical" evidence="6">
    <location>
        <begin position="754"/>
        <end position="775"/>
    </location>
</feature>
<dbReference type="InterPro" id="IPR025857">
    <property type="entry name" value="MacB_PCD"/>
</dbReference>
<feature type="transmembrane region" description="Helical" evidence="6">
    <location>
        <begin position="281"/>
        <end position="303"/>
    </location>
</feature>
<accession>A0A2S9JI69</accession>
<comment type="caution">
    <text evidence="9">The sequence shown here is derived from an EMBL/GenBank/DDBJ whole genome shotgun (WGS) entry which is preliminary data.</text>
</comment>
<dbReference type="EMBL" id="PVBS01000003">
    <property type="protein sequence ID" value="PRD52708.1"/>
    <property type="molecule type" value="Genomic_DNA"/>
</dbReference>
<feature type="domain" description="MacB-like periplasmic core" evidence="8">
    <location>
        <begin position="22"/>
        <end position="245"/>
    </location>
</feature>
<sequence>MITIYIKTALRQIAKYRFHFTINVVGLGLAIAVCLFIYTFNSYQLGFDRFHLNAERTFIIVQDLHLDQTEHSKGGSYAMYNAIRQELPQVEKAALYMDKQDFTLKIGKELRKTNGKASFTSSDYFEIMAFPWLAGSPEQLDEPGTVALTKSMAKSFFGNEEAMGQTIWVESKFPVTVVGIIDDSRKNSDFRSEIYFSLASASELRQIPQDDGFFHNWGNTNSTNNILLTLRQAEDKTRVEAGIRELIAKHWHKDVLEYYTYKLLPLTAFHFDMDYGKATQFSLLGILTVIAIGILFMAGINYTNMVSAQQLYRSTEMGIRKVLGSSKRQLFLQFLIESLLISFFAWLLAWLFLWLAIDWSNHYLFANEPLQILSVSKLFFISFAAWLSICVITSIFPAFFLHKTQIQAALKKQVVGYWGLGRKTLIVFQNVLALTLIASTIVIVSQVRYLKNTDMGFDRETVLVFPLKNEMQDDTEKMSAFLRRRSDIQAFTFCDNPPSNDKVWGGTFKFDGRAEWETWAPRYAIGDSCYIKTFGIQLLAGHNFKDNEQHPEFLINEKMAKNLGYQNYHEIIGKDLHAGGLNDKYQGKIVGVVRDFNTNSLKEGISPTVIGYNRVRIKNIAIKYLGNRPDQLLDDLEQEWKKWYPNELFDYKFYDDQIGSLYQKEALLEKLIWIAAAISIIISSLGFLGLLSIMVVKRTKEIGIRKVLGASIAGITLLLSKDFVRWVCLAFLFAMPVGWYLMSRWLDDFVYRIALQWWMFALAGFIGLLITLVTISVQTVRAAKANPVDSLRDE</sequence>
<dbReference type="Pfam" id="PF12704">
    <property type="entry name" value="MacB_PCD"/>
    <property type="match status" value="1"/>
</dbReference>
<dbReference type="OrthoDB" id="1451596at2"/>
<feature type="transmembrane region" description="Helical" evidence="6">
    <location>
        <begin position="330"/>
        <end position="357"/>
    </location>
</feature>
<keyword evidence="4 6" id="KW-1133">Transmembrane helix</keyword>
<feature type="transmembrane region" description="Helical" evidence="6">
    <location>
        <begin position="723"/>
        <end position="742"/>
    </location>
</feature>
<proteinExistence type="predicted"/>
<name>A0A2S9JI69_9SPHI</name>
<feature type="domain" description="ABC3 transporter permease C-terminal" evidence="7">
    <location>
        <begin position="289"/>
        <end position="404"/>
    </location>
</feature>
<evidence type="ECO:0000313" key="10">
    <source>
        <dbReference type="Proteomes" id="UP000238642"/>
    </source>
</evidence>
<feature type="transmembrane region" description="Helical" evidence="6">
    <location>
        <begin position="20"/>
        <end position="40"/>
    </location>
</feature>
<evidence type="ECO:0000256" key="6">
    <source>
        <dbReference type="SAM" id="Phobius"/>
    </source>
</evidence>
<dbReference type="AlphaFoldDB" id="A0A2S9JI69"/>